<comment type="caution">
    <text evidence="1">The sequence shown here is derived from an EMBL/GenBank/DDBJ whole genome shotgun (WGS) entry which is preliminary data.</text>
</comment>
<dbReference type="AlphaFoldDB" id="A0A068RWU7"/>
<proteinExistence type="predicted"/>
<gene>
    <name evidence="1" type="ORF">LCOR_05478.1</name>
</gene>
<reference evidence="1" key="1">
    <citation type="submission" date="2013-08" db="EMBL/GenBank/DDBJ databases">
        <title>Gene expansion shapes genome architecture in the human pathogen Lichtheimia corymbifera: an evolutionary genomics analysis in the ancient terrestrial Mucorales (Mucoromycotina).</title>
        <authorList>
            <person name="Schwartze V.U."/>
            <person name="Winter S."/>
            <person name="Shelest E."/>
            <person name="Marcet-Houben M."/>
            <person name="Horn F."/>
            <person name="Wehner S."/>
            <person name="Hoffmann K."/>
            <person name="Riege K."/>
            <person name="Sammeth M."/>
            <person name="Nowrousian M."/>
            <person name="Valiante V."/>
            <person name="Linde J."/>
            <person name="Jacobsen I.D."/>
            <person name="Marz M."/>
            <person name="Brakhage A.A."/>
            <person name="Gabaldon T."/>
            <person name="Bocker S."/>
            <person name="Voigt K."/>
        </authorList>
    </citation>
    <scope>NUCLEOTIDE SEQUENCE [LARGE SCALE GENOMIC DNA]</scope>
    <source>
        <strain evidence="1">FSU 9682</strain>
    </source>
</reference>
<evidence type="ECO:0000313" key="1">
    <source>
        <dbReference type="EMBL" id="CDH54210.1"/>
    </source>
</evidence>
<accession>A0A068RWU7</accession>
<dbReference type="EMBL" id="CBTN010000021">
    <property type="protein sequence ID" value="CDH54210.1"/>
    <property type="molecule type" value="Genomic_DNA"/>
</dbReference>
<dbReference type="Proteomes" id="UP000027586">
    <property type="component" value="Unassembled WGS sequence"/>
</dbReference>
<keyword evidence="2" id="KW-1185">Reference proteome</keyword>
<name>A0A068RWU7_9FUNG</name>
<dbReference type="VEuPathDB" id="FungiDB:LCOR_05478.1"/>
<protein>
    <submittedName>
        <fullName evidence="1">Uncharacterized protein</fullName>
    </submittedName>
</protein>
<sequence>MDGITGCFDDWSFISLCMPHSHRYHRQPFSLLPRSLHRSESSKCPRNKRMYWKTYRRCNYDMTPLEASNATMNWNTGTVGGRCNNLATIRIIQYT</sequence>
<organism evidence="1 2">
    <name type="scientific">Lichtheimia corymbifera JMRC:FSU:9682</name>
    <dbReference type="NCBI Taxonomy" id="1263082"/>
    <lineage>
        <taxon>Eukaryota</taxon>
        <taxon>Fungi</taxon>
        <taxon>Fungi incertae sedis</taxon>
        <taxon>Mucoromycota</taxon>
        <taxon>Mucoromycotina</taxon>
        <taxon>Mucoromycetes</taxon>
        <taxon>Mucorales</taxon>
        <taxon>Lichtheimiaceae</taxon>
        <taxon>Lichtheimia</taxon>
    </lineage>
</organism>
<evidence type="ECO:0000313" key="2">
    <source>
        <dbReference type="Proteomes" id="UP000027586"/>
    </source>
</evidence>